<evidence type="ECO:0000256" key="3">
    <source>
        <dbReference type="ARBA" id="ARBA00022723"/>
    </source>
</evidence>
<sequence length="472" mass="50388">MSTTQSAMITARKELFLLAARALAGPPAGADPGDRLASLTAALVTDEIWVRAFLGWARRQAPLRRLALAATAEFLRARLTAGIGSAGDTRPLAEEVLIRADDPGDLLDHLLVRYGRSIPEPIKHAAGEAAERLYDEHALAVHDTPDAAMRFAEVIARTRPRPVGKIQNDVFRYAFQRLKTDSPIPESLVVLRSRAELLAVPAPRRVRMLDRPDSAELFAQAVMGWRQVEAWLGTEMTGKAWAAVLPSMSYRQRLACLRGFESAGLGADVADRVCAGLADPGAVARGGALPMEILAAYRTVPGSRWSRALEQALGHALAQVPVLEGRTLVLVDRCAAMAVQVAGLSRAEAAAAFAAALALRSPSVEVAEFGPVTGRVEMGGSVLESVERFQEPGGAHSVAWAVRDQVGEHDRVIVLTHPAAAAEAAGAMTVPGHQHVISDVNDGWFAAIPAIERARAAAWPFRPTSDVRAGRC</sequence>
<protein>
    <recommendedName>
        <fullName evidence="4">TROVE domain-containing protein</fullName>
    </recommendedName>
</protein>
<dbReference type="InterPro" id="IPR008858">
    <property type="entry name" value="TROVE_dom"/>
</dbReference>
<dbReference type="PANTHER" id="PTHR14202">
    <property type="entry name" value="60 KDA RIBONUCLEOPROTEIN SSA/RO"/>
    <property type="match status" value="1"/>
</dbReference>
<evidence type="ECO:0000313" key="5">
    <source>
        <dbReference type="EMBL" id="SEL49201.1"/>
    </source>
</evidence>
<keyword evidence="3" id="KW-0479">Metal-binding</keyword>
<dbReference type="Proteomes" id="UP000198953">
    <property type="component" value="Unassembled WGS sequence"/>
</dbReference>
<gene>
    <name evidence="5" type="ORF">SAMN05660976_02614</name>
</gene>
<organism evidence="5 6">
    <name type="scientific">Nonomuraea pusilla</name>
    <dbReference type="NCBI Taxonomy" id="46177"/>
    <lineage>
        <taxon>Bacteria</taxon>
        <taxon>Bacillati</taxon>
        <taxon>Actinomycetota</taxon>
        <taxon>Actinomycetes</taxon>
        <taxon>Streptosporangiales</taxon>
        <taxon>Streptosporangiaceae</taxon>
        <taxon>Nonomuraea</taxon>
    </lineage>
</organism>
<proteinExistence type="predicted"/>
<dbReference type="GO" id="GO:0005737">
    <property type="term" value="C:cytoplasm"/>
    <property type="evidence" value="ECO:0007669"/>
    <property type="project" value="UniProtKB-SubCell"/>
</dbReference>
<evidence type="ECO:0000256" key="2">
    <source>
        <dbReference type="ARBA" id="ARBA00022490"/>
    </source>
</evidence>
<evidence type="ECO:0000313" key="6">
    <source>
        <dbReference type="Proteomes" id="UP000198953"/>
    </source>
</evidence>
<feature type="domain" description="TROVE" evidence="4">
    <location>
        <begin position="1"/>
        <end position="325"/>
    </location>
</feature>
<accession>A0A1H7QM46</accession>
<dbReference type="PANTHER" id="PTHR14202:SF0">
    <property type="entry name" value="RNA-BINDING PROTEIN RO60"/>
    <property type="match status" value="1"/>
</dbReference>
<dbReference type="SUPFAM" id="SSF140864">
    <property type="entry name" value="TROVE domain-like"/>
    <property type="match status" value="1"/>
</dbReference>
<dbReference type="GO" id="GO:0003723">
    <property type="term" value="F:RNA binding"/>
    <property type="evidence" value="ECO:0007669"/>
    <property type="project" value="InterPro"/>
</dbReference>
<dbReference type="InterPro" id="IPR037214">
    <property type="entry name" value="TROVE_dom_sf"/>
</dbReference>
<dbReference type="EMBL" id="FOBF01000005">
    <property type="protein sequence ID" value="SEL49201.1"/>
    <property type="molecule type" value="Genomic_DNA"/>
</dbReference>
<dbReference type="OrthoDB" id="208855at2"/>
<dbReference type="RefSeq" id="WP_143078640.1">
    <property type="nucleotide sequence ID" value="NZ_FOBF01000005.1"/>
</dbReference>
<comment type="subcellular location">
    <subcellularLocation>
        <location evidence="1">Cytoplasm</location>
    </subcellularLocation>
</comment>
<dbReference type="STRING" id="46177.SAMN05660976_02614"/>
<dbReference type="GO" id="GO:1990904">
    <property type="term" value="C:ribonucleoprotein complex"/>
    <property type="evidence" value="ECO:0007669"/>
    <property type="project" value="TreeGrafter"/>
</dbReference>
<dbReference type="InterPro" id="IPR040322">
    <property type="entry name" value="TROVE2"/>
</dbReference>
<dbReference type="PROSITE" id="PS50988">
    <property type="entry name" value="TROVE"/>
    <property type="match status" value="1"/>
</dbReference>
<dbReference type="AlphaFoldDB" id="A0A1H7QM46"/>
<reference evidence="5 6" key="1">
    <citation type="submission" date="2016-10" db="EMBL/GenBank/DDBJ databases">
        <authorList>
            <person name="de Groot N.N."/>
        </authorList>
    </citation>
    <scope>NUCLEOTIDE SEQUENCE [LARGE SCALE GENOMIC DNA]</scope>
    <source>
        <strain evidence="5 6">DSM 43357</strain>
    </source>
</reference>
<evidence type="ECO:0000259" key="4">
    <source>
        <dbReference type="PROSITE" id="PS50988"/>
    </source>
</evidence>
<name>A0A1H7QM46_9ACTN</name>
<keyword evidence="6" id="KW-1185">Reference proteome</keyword>
<evidence type="ECO:0000256" key="1">
    <source>
        <dbReference type="ARBA" id="ARBA00004496"/>
    </source>
</evidence>
<keyword evidence="2" id="KW-0963">Cytoplasm</keyword>
<dbReference type="GO" id="GO:0046872">
    <property type="term" value="F:metal ion binding"/>
    <property type="evidence" value="ECO:0007669"/>
    <property type="project" value="UniProtKB-KW"/>
</dbReference>